<protein>
    <submittedName>
        <fullName evidence="1">Uncharacterized protein</fullName>
    </submittedName>
</protein>
<accession>A0A7K3NQ22</accession>
<reference evidence="1 2" key="1">
    <citation type="submission" date="2020-02" db="EMBL/GenBank/DDBJ databases">
        <title>Comparative genomics of sulfur disproportionating microorganisms.</title>
        <authorList>
            <person name="Ward L.M."/>
            <person name="Bertran E."/>
            <person name="Johnston D.T."/>
        </authorList>
    </citation>
    <scope>NUCLEOTIDE SEQUENCE [LARGE SCALE GENOMIC DNA]</scope>
    <source>
        <strain evidence="1 2">DSM 3696</strain>
    </source>
</reference>
<keyword evidence="2" id="KW-1185">Reference proteome</keyword>
<dbReference type="EMBL" id="JAAGRQ010000089">
    <property type="protein sequence ID" value="NDY58294.1"/>
    <property type="molecule type" value="Genomic_DNA"/>
</dbReference>
<evidence type="ECO:0000313" key="2">
    <source>
        <dbReference type="Proteomes" id="UP000469724"/>
    </source>
</evidence>
<organism evidence="1 2">
    <name type="scientific">Desulfolutivibrio sulfodismutans</name>
    <dbReference type="NCBI Taxonomy" id="63561"/>
    <lineage>
        <taxon>Bacteria</taxon>
        <taxon>Pseudomonadati</taxon>
        <taxon>Thermodesulfobacteriota</taxon>
        <taxon>Desulfovibrionia</taxon>
        <taxon>Desulfovibrionales</taxon>
        <taxon>Desulfovibrionaceae</taxon>
        <taxon>Desulfolutivibrio</taxon>
    </lineage>
</organism>
<evidence type="ECO:0000313" key="1">
    <source>
        <dbReference type="EMBL" id="NDY58294.1"/>
    </source>
</evidence>
<proteinExistence type="predicted"/>
<gene>
    <name evidence="1" type="ORF">G3N56_16295</name>
</gene>
<sequence length="435" mass="49687">MGYIYVAGGGTDVAMEQAITRQTKFALYSLIGGLRQQDFGLDTLEKVACDIREFARLFTVPVGGKIVTDSGGYSFIKGDIPPSKILMLVDCYTVYLESELEEYDRIFSLDIPFSLKYESFNTVAKILQANTDSLCASRSVLERHEALQNKFFFVWHFKMQEQFAIWKHLYAELGMEKFVRNHAIGGMVGLKEATNISFTPFTGMSYYILYRHMQGPHAGDGLKIHYLGVYAPSDRFHIVFLEKLFRGYFGGAADVQTSYDSINPIHTVRMNADVPLYVAQGADFQIYPSLLDAPQDILRGIAADDSHYQVLLSEMDRRRNGVRLQNAAAFSPLNVFSNLQLDEFFGMVIDQYDLIGELGKATSPTNLKGRLTRIFKDIAQKYPKAFSPHMEKTITITLERTWFWHKWFVDRRDEATLEEYMVRTIKDIGFPCHLK</sequence>
<dbReference type="RefSeq" id="WP_163303367.1">
    <property type="nucleotide sequence ID" value="NZ_JAAGRQ010000089.1"/>
</dbReference>
<dbReference type="Proteomes" id="UP000469724">
    <property type="component" value="Unassembled WGS sequence"/>
</dbReference>
<comment type="caution">
    <text evidence="1">The sequence shown here is derived from an EMBL/GenBank/DDBJ whole genome shotgun (WGS) entry which is preliminary data.</text>
</comment>
<name>A0A7K3NQ22_9BACT</name>
<dbReference type="AlphaFoldDB" id="A0A7K3NQ22"/>